<evidence type="ECO:0000256" key="2">
    <source>
        <dbReference type="ARBA" id="ARBA00007110"/>
    </source>
</evidence>
<dbReference type="InterPro" id="IPR023195">
    <property type="entry name" value="Nict_dMeBzImd_PRibTrfase_N"/>
</dbReference>
<comment type="pathway">
    <text evidence="1">Nucleoside biosynthesis; alpha-ribazole biosynthesis; alpha-ribazole from 5,6-dimethylbenzimidazole: step 1/2.</text>
</comment>
<sequence length="286" mass="30009">MFKEIISHIKPLDIESMDKCQLRLDNLTKPLNSLLYFEQIARQMAGITHNPRPRTVKKSIIILTGDGAEPSIATNVFAEHVGAQIVTVKVPAIAKAQTAKQEILSAIAWGINIADAEIAKGTQVIGLGQICSGSAKDSKEILASFSDEQAEPMEVLAKEGNKTIAALVGIILGAAAGGAAVVLDGLSTTVAAMLAVKIAPGVKEYLIGSHYATVPEHKAALDIIGIPAYLYLDMNSDDGTGAAMGMSIIKASLHVLNDMKTFGEAEVAVAQDGPGALKQTKDVKDI</sequence>
<evidence type="ECO:0000256" key="9">
    <source>
        <dbReference type="ARBA" id="ARBA00047340"/>
    </source>
</evidence>
<dbReference type="Gene3D" id="3.40.50.10210">
    <property type="match status" value="1"/>
</dbReference>
<organism evidence="10">
    <name type="scientific">bioreactor metagenome</name>
    <dbReference type="NCBI Taxonomy" id="1076179"/>
    <lineage>
        <taxon>unclassified sequences</taxon>
        <taxon>metagenomes</taxon>
        <taxon>ecological metagenomes</taxon>
    </lineage>
</organism>
<dbReference type="PANTHER" id="PTHR43463:SF1">
    <property type="entry name" value="NICOTINATE-NUCLEOTIDE--DIMETHYLBENZIMIDAZOLE PHOSPHORIBOSYLTRANSFERASE"/>
    <property type="match status" value="1"/>
</dbReference>
<proteinExistence type="inferred from homology"/>
<protein>
    <recommendedName>
        <fullName evidence="4">Nicotinate-nucleotide--dimethylbenzimidazole phosphoribosyltransferase</fullName>
        <ecNumber evidence="3">2.4.2.21</ecNumber>
    </recommendedName>
    <alternativeName>
        <fullName evidence="8">N(1)-alpha-phosphoribosyltransferase</fullName>
    </alternativeName>
</protein>
<name>A0A645DBW7_9ZZZZ</name>
<evidence type="ECO:0000256" key="7">
    <source>
        <dbReference type="ARBA" id="ARBA00022679"/>
    </source>
</evidence>
<dbReference type="SUPFAM" id="SSF52733">
    <property type="entry name" value="Nicotinate mononucleotide:5,6-dimethylbenzimidazole phosphoribosyltransferase (CobT)"/>
    <property type="match status" value="1"/>
</dbReference>
<evidence type="ECO:0000256" key="1">
    <source>
        <dbReference type="ARBA" id="ARBA00005049"/>
    </source>
</evidence>
<dbReference type="AlphaFoldDB" id="A0A645DBW7"/>
<keyword evidence="5" id="KW-0169">Cobalamin biosynthesis</keyword>
<reference evidence="10" key="1">
    <citation type="submission" date="2019-08" db="EMBL/GenBank/DDBJ databases">
        <authorList>
            <person name="Kucharzyk K."/>
            <person name="Murdoch R.W."/>
            <person name="Higgins S."/>
            <person name="Loffler F."/>
        </authorList>
    </citation>
    <scope>NUCLEOTIDE SEQUENCE</scope>
</reference>
<gene>
    <name evidence="10" type="primary">cobT_25</name>
    <name evidence="10" type="ORF">SDC9_133522</name>
</gene>
<dbReference type="EC" id="2.4.2.21" evidence="3"/>
<evidence type="ECO:0000256" key="6">
    <source>
        <dbReference type="ARBA" id="ARBA00022676"/>
    </source>
</evidence>
<keyword evidence="7 10" id="KW-0808">Transferase</keyword>
<evidence type="ECO:0000256" key="4">
    <source>
        <dbReference type="ARBA" id="ARBA00015486"/>
    </source>
</evidence>
<dbReference type="UniPathway" id="UPA00061">
    <property type="reaction ID" value="UER00516"/>
</dbReference>
<evidence type="ECO:0000256" key="8">
    <source>
        <dbReference type="ARBA" id="ARBA00030686"/>
    </source>
</evidence>
<evidence type="ECO:0000256" key="3">
    <source>
        <dbReference type="ARBA" id="ARBA00011991"/>
    </source>
</evidence>
<dbReference type="GO" id="GO:0008939">
    <property type="term" value="F:nicotinate-nucleotide-dimethylbenzimidazole phosphoribosyltransferase activity"/>
    <property type="evidence" value="ECO:0007669"/>
    <property type="project" value="UniProtKB-EC"/>
</dbReference>
<keyword evidence="6 10" id="KW-0328">Glycosyltransferase</keyword>
<evidence type="ECO:0000313" key="10">
    <source>
        <dbReference type="EMBL" id="MPM86433.1"/>
    </source>
</evidence>
<dbReference type="InterPro" id="IPR003200">
    <property type="entry name" value="Nict_dMeBzImd_PRibTrfase"/>
</dbReference>
<dbReference type="EMBL" id="VSSQ01034475">
    <property type="protein sequence ID" value="MPM86433.1"/>
    <property type="molecule type" value="Genomic_DNA"/>
</dbReference>
<evidence type="ECO:0000256" key="5">
    <source>
        <dbReference type="ARBA" id="ARBA00022573"/>
    </source>
</evidence>
<comment type="catalytic activity">
    <reaction evidence="9">
        <text>5,6-dimethylbenzimidazole + nicotinate beta-D-ribonucleotide = alpha-ribazole 5'-phosphate + nicotinate + H(+)</text>
        <dbReference type="Rhea" id="RHEA:11196"/>
        <dbReference type="ChEBI" id="CHEBI:15378"/>
        <dbReference type="ChEBI" id="CHEBI:15890"/>
        <dbReference type="ChEBI" id="CHEBI:32544"/>
        <dbReference type="ChEBI" id="CHEBI:57502"/>
        <dbReference type="ChEBI" id="CHEBI:57918"/>
        <dbReference type="EC" id="2.4.2.21"/>
    </reaction>
</comment>
<dbReference type="Gene3D" id="1.10.1610.10">
    <property type="match status" value="1"/>
</dbReference>
<dbReference type="InterPro" id="IPR036087">
    <property type="entry name" value="Nict_dMeBzImd_PRibTrfase_sf"/>
</dbReference>
<accession>A0A645DBW7</accession>
<comment type="caution">
    <text evidence="10">The sequence shown here is derived from an EMBL/GenBank/DDBJ whole genome shotgun (WGS) entry which is preliminary data.</text>
</comment>
<comment type="similarity">
    <text evidence="2">Belongs to the CobT family.</text>
</comment>
<dbReference type="GO" id="GO:0009236">
    <property type="term" value="P:cobalamin biosynthetic process"/>
    <property type="evidence" value="ECO:0007669"/>
    <property type="project" value="UniProtKB-KW"/>
</dbReference>
<dbReference type="PANTHER" id="PTHR43463">
    <property type="entry name" value="NICOTINATE-NUCLEOTIDE--DIMETHYLBENZIMIDAZOLE PHOSPHORIBOSYLTRANSFERASE"/>
    <property type="match status" value="1"/>
</dbReference>
<dbReference type="Pfam" id="PF02277">
    <property type="entry name" value="DBI_PRT"/>
    <property type="match status" value="2"/>
</dbReference>